<dbReference type="InterPro" id="IPR003347">
    <property type="entry name" value="JmjC_dom"/>
</dbReference>
<reference evidence="2" key="1">
    <citation type="submission" date="2023-03" db="EMBL/GenBank/DDBJ databases">
        <title>Mating type loci evolution in Malassezia.</title>
        <authorList>
            <person name="Coelho M.A."/>
        </authorList>
    </citation>
    <scope>NUCLEOTIDE SEQUENCE</scope>
    <source>
        <strain evidence="2">CBS 9557</strain>
    </source>
</reference>
<dbReference type="EC" id="1.14.11.27" evidence="2"/>
<keyword evidence="2" id="KW-0560">Oxidoreductase</keyword>
<dbReference type="EMBL" id="CP119894">
    <property type="protein sequence ID" value="WFD26975.1"/>
    <property type="molecule type" value="Genomic_DNA"/>
</dbReference>
<dbReference type="Pfam" id="PF13621">
    <property type="entry name" value="Cupin_8"/>
    <property type="match status" value="1"/>
</dbReference>
<protein>
    <submittedName>
        <fullName evidence="2">[histone H3]-dimethyl-L-lysine(36) demethylase</fullName>
        <ecNumber evidence="2">1.14.11.27</ecNumber>
    </submittedName>
</protein>
<dbReference type="GO" id="GO:0140680">
    <property type="term" value="F:histone H3K36me/H3K36me2 demethylase activity"/>
    <property type="evidence" value="ECO:0007669"/>
    <property type="project" value="UniProtKB-EC"/>
</dbReference>
<dbReference type="PANTHER" id="PTHR12461">
    <property type="entry name" value="HYPOXIA-INDUCIBLE FACTOR 1 ALPHA INHIBITOR-RELATED"/>
    <property type="match status" value="1"/>
</dbReference>
<dbReference type="AlphaFoldDB" id="A0AAF0EM16"/>
<name>A0AAF0EM16_9BASI</name>
<dbReference type="Gene3D" id="2.60.120.650">
    <property type="entry name" value="Cupin"/>
    <property type="match status" value="1"/>
</dbReference>
<dbReference type="SUPFAM" id="SSF51197">
    <property type="entry name" value="Clavaminate synthase-like"/>
    <property type="match status" value="1"/>
</dbReference>
<evidence type="ECO:0000259" key="1">
    <source>
        <dbReference type="PROSITE" id="PS51184"/>
    </source>
</evidence>
<keyword evidence="3" id="KW-1185">Reference proteome</keyword>
<feature type="domain" description="JmjC" evidence="1">
    <location>
        <begin position="252"/>
        <end position="386"/>
    </location>
</feature>
<evidence type="ECO:0000313" key="2">
    <source>
        <dbReference type="EMBL" id="WFD26975.1"/>
    </source>
</evidence>
<proteinExistence type="predicted"/>
<organism evidence="2 3">
    <name type="scientific">Malassezia nana</name>
    <dbReference type="NCBI Taxonomy" id="180528"/>
    <lineage>
        <taxon>Eukaryota</taxon>
        <taxon>Fungi</taxon>
        <taxon>Dikarya</taxon>
        <taxon>Basidiomycota</taxon>
        <taxon>Ustilaginomycotina</taxon>
        <taxon>Malasseziomycetes</taxon>
        <taxon>Malasseziales</taxon>
        <taxon>Malasseziaceae</taxon>
        <taxon>Malassezia</taxon>
    </lineage>
</organism>
<gene>
    <name evidence="2" type="ORF">MNAN1_001964</name>
</gene>
<sequence>MSGLVHSVAELALAPDAPRSPTRRVLCRIAHALLTRTNGPWLTACECVQRQCDAVLLLYPFAEVPASVRAERADATYLTCAVALAQDTHRPFSFWLQCVYELDRAILHTRPPDLTIAHALLAAVQDHCPVPRPLRRSPRLQRQIYAPPRTVPTATRPVPDYAVPPDAATFSAHCGPTGRPLVVRGYAQSWPALVRWQDIHYLLHRAGPGRHVPVEKGRTYTDLTWGQVLYPWDAFLTHIQWGSTAALRAPILYLAQHTLLAQFPWMADDFTPPAYAAHDARVQVWMGPAGATSPAHTDPYDNCYVQVVGHKLVWLAPPTSNCTGALNVFGGPDDTDICTRHMRNTSQVNVFGPRTAAPAAFRTQVVPSAEWVYLHPGDLLLHHTGM</sequence>
<dbReference type="PROSITE" id="PS51184">
    <property type="entry name" value="JMJC"/>
    <property type="match status" value="1"/>
</dbReference>
<accession>A0AAF0EM16</accession>
<dbReference type="InterPro" id="IPR041667">
    <property type="entry name" value="Cupin_8"/>
</dbReference>
<evidence type="ECO:0000313" key="3">
    <source>
        <dbReference type="Proteomes" id="UP001213623"/>
    </source>
</evidence>
<dbReference type="Proteomes" id="UP001213623">
    <property type="component" value="Chromosome 3"/>
</dbReference>
<dbReference type="PANTHER" id="PTHR12461:SF94">
    <property type="entry name" value="JMJC DOMAIN-CONTAINING PROTEIN"/>
    <property type="match status" value="1"/>
</dbReference>